<evidence type="ECO:0000259" key="14">
    <source>
        <dbReference type="Pfam" id="PF13802"/>
    </source>
</evidence>
<dbReference type="Pfam" id="PF13802">
    <property type="entry name" value="Gal_mutarotas_2"/>
    <property type="match status" value="1"/>
</dbReference>
<evidence type="ECO:0000256" key="1">
    <source>
        <dbReference type="ARBA" id="ARBA00004240"/>
    </source>
</evidence>
<dbReference type="FunFam" id="3.20.20.80:FF:000046">
    <property type="entry name" value="Glucosidase alpha, neutral C"/>
    <property type="match status" value="1"/>
</dbReference>
<evidence type="ECO:0000259" key="15">
    <source>
        <dbReference type="Pfam" id="PF17137"/>
    </source>
</evidence>
<comment type="pathway">
    <text evidence="2">Glycan metabolism; N-glycan metabolism.</text>
</comment>
<dbReference type="SUPFAM" id="SSF74650">
    <property type="entry name" value="Galactose mutarotase-like"/>
    <property type="match status" value="1"/>
</dbReference>
<dbReference type="InterPro" id="IPR000322">
    <property type="entry name" value="Glyco_hydro_31_TIM"/>
</dbReference>
<feature type="chain" id="PRO_5040376364" description="Glucosidase II subunit alpha" evidence="12">
    <location>
        <begin position="21"/>
        <end position="919"/>
    </location>
</feature>
<sequence>MQCVYHLITAVFLILTFVEAVDRSNFKTCEQSSFCRRCRKTAPGRSNFEIAPETVQVYETSVKADLIDASTSVKYKLELTALADATYRLTVDEEKPIKERFKVPFVLLPVTTEPLEVLEKTSEKIIVKSGENKVIVHYAPFKLDCFSHDELVISANSQGLMKFEHQRRKSDPNPARPEGENLEGEAGDDNKLNEVQEDPGAWEENFKSHHDSKPYGPTAVALDFTFVNAHHAYGLPEHAETLALKSTKKGDPYRLYNFDVFEYEIHSTMALYAAMPFAVGLGKKASGIFWLNAAETWVDVAYTPDSEANNVMSSIVNFVSGSQTDEKTKKVDLHFMSESGIIDVFFHLGPSPHDVFRQYTKLTGTSFLPPYFSLAYHQCRWNYNDENDVFNVAENFDKYDIPMDVMWLDIEYTDGKKYFTWDEHKFPHALEMVYNLTTKGRKLVVIIDPHIKRDSNYFLHNDAENNGYYVKNKDRKDYEGWCWPGSSSYLDFLDPKVREYYASQYSTFQGTNTDVYIWNDMNEPSVFNGPEVTMPKDCIHYGDVEHRELHNIYGFMQTLATYDGLLARGKGMKRPFILTRSAFSGSQRYAAIWTGDNAADWTHLQISYPMCLSLAISGMSFCGADVGGFFGNPNPELLVRWYQTGVFLPFFRGHAHIDTKRREPWLFDDQTVELIRQAIRLRYSLLPLIYTTFYEHTITGLPVIRPLWSEFPQDVNTYDVDNQLILGSSLMVRPVQEAGVSSVNVLFPGHNELWYDLRSYQAYKPGSIEMPVDISTIPLFQRGGSILPLRERARRSSVLTLHDPLTLLVALNSNGTATGTLYLDDGDSFEYQKGQRLYMKFEFKDNVLSSSFLSDTSYDTSSWIERVLIIGASSGPKHATVKSASVNGNVEVMYNSGTQVLMIRKPAVKVTEEWSIILH</sequence>
<dbReference type="InterPro" id="IPR025887">
    <property type="entry name" value="Glyco_hydro_31_N_dom"/>
</dbReference>
<dbReference type="PANTHER" id="PTHR22762:SF54">
    <property type="entry name" value="BCDNA.GH04962"/>
    <property type="match status" value="1"/>
</dbReference>
<evidence type="ECO:0000259" key="13">
    <source>
        <dbReference type="Pfam" id="PF01055"/>
    </source>
</evidence>
<dbReference type="Pfam" id="PF17137">
    <property type="entry name" value="DUF5110"/>
    <property type="match status" value="1"/>
</dbReference>
<dbReference type="SUPFAM" id="SSF51011">
    <property type="entry name" value="Glycosyl hydrolase domain"/>
    <property type="match status" value="1"/>
</dbReference>
<feature type="region of interest" description="Disordered" evidence="11">
    <location>
        <begin position="164"/>
        <end position="194"/>
    </location>
</feature>
<dbReference type="FunFam" id="2.60.40.1180:FF:000023">
    <property type="entry name" value="neutral alpha-glucosidase AB isoform X2"/>
    <property type="match status" value="1"/>
</dbReference>
<dbReference type="KEGG" id="btab:109041180"/>
<dbReference type="CDD" id="cd14752">
    <property type="entry name" value="GH31_N"/>
    <property type="match status" value="1"/>
</dbReference>
<evidence type="ECO:0000259" key="16">
    <source>
        <dbReference type="Pfam" id="PF21365"/>
    </source>
</evidence>
<evidence type="ECO:0000256" key="12">
    <source>
        <dbReference type="SAM" id="SignalP"/>
    </source>
</evidence>
<feature type="signal peptide" evidence="12">
    <location>
        <begin position="1"/>
        <end position="20"/>
    </location>
</feature>
<dbReference type="PROSITE" id="PS00129">
    <property type="entry name" value="GLYCOSYL_HYDROL_F31_1"/>
    <property type="match status" value="1"/>
</dbReference>
<feature type="domain" description="Glycoside hydrolase family 31 N-terminal" evidence="14">
    <location>
        <begin position="77"/>
        <end position="299"/>
    </location>
</feature>
<feature type="domain" description="Glycoside hydrolase family 31 TIM barrel" evidence="13">
    <location>
        <begin position="367"/>
        <end position="691"/>
    </location>
</feature>
<dbReference type="EMBL" id="OU963862">
    <property type="protein sequence ID" value="CAH0381061.1"/>
    <property type="molecule type" value="Genomic_DNA"/>
</dbReference>
<dbReference type="AlphaFoldDB" id="A0A9N9ZWV3"/>
<dbReference type="GO" id="GO:0005975">
    <property type="term" value="P:carbohydrate metabolic process"/>
    <property type="evidence" value="ECO:0007669"/>
    <property type="project" value="InterPro"/>
</dbReference>
<comment type="subcellular location">
    <subcellularLocation>
        <location evidence="1">Endoplasmic reticulum</location>
    </subcellularLocation>
</comment>
<dbReference type="SUPFAM" id="SSF51445">
    <property type="entry name" value="(Trans)glycosidases"/>
    <property type="match status" value="1"/>
</dbReference>
<dbReference type="Proteomes" id="UP001152759">
    <property type="component" value="Chromosome 1"/>
</dbReference>
<evidence type="ECO:0000256" key="9">
    <source>
        <dbReference type="ARBA" id="ARBA00042895"/>
    </source>
</evidence>
<evidence type="ECO:0000256" key="5">
    <source>
        <dbReference type="ARBA" id="ARBA00022801"/>
    </source>
</evidence>
<proteinExistence type="inferred from homology"/>
<feature type="domain" description="Glycosyl hydrolase family 31 C-terminal" evidence="16">
    <location>
        <begin position="700"/>
        <end position="787"/>
    </location>
</feature>
<evidence type="ECO:0000256" key="11">
    <source>
        <dbReference type="SAM" id="MobiDB-lite"/>
    </source>
</evidence>
<evidence type="ECO:0000313" key="17">
    <source>
        <dbReference type="EMBL" id="CAH0381061.1"/>
    </source>
</evidence>
<organism evidence="17 18">
    <name type="scientific">Bemisia tabaci</name>
    <name type="common">Sweetpotato whitefly</name>
    <name type="synonym">Aleurodes tabaci</name>
    <dbReference type="NCBI Taxonomy" id="7038"/>
    <lineage>
        <taxon>Eukaryota</taxon>
        <taxon>Metazoa</taxon>
        <taxon>Ecdysozoa</taxon>
        <taxon>Arthropoda</taxon>
        <taxon>Hexapoda</taxon>
        <taxon>Insecta</taxon>
        <taxon>Pterygota</taxon>
        <taxon>Neoptera</taxon>
        <taxon>Paraneoptera</taxon>
        <taxon>Hemiptera</taxon>
        <taxon>Sternorrhyncha</taxon>
        <taxon>Aleyrodoidea</taxon>
        <taxon>Aleyrodidae</taxon>
        <taxon>Aleyrodinae</taxon>
        <taxon>Bemisia</taxon>
    </lineage>
</organism>
<evidence type="ECO:0000256" key="8">
    <source>
        <dbReference type="ARBA" id="ARBA00023295"/>
    </source>
</evidence>
<dbReference type="InterPro" id="IPR048395">
    <property type="entry name" value="Glyco_hydro_31_C"/>
</dbReference>
<evidence type="ECO:0000256" key="10">
    <source>
        <dbReference type="RuleBase" id="RU361185"/>
    </source>
</evidence>
<evidence type="ECO:0000256" key="6">
    <source>
        <dbReference type="ARBA" id="ARBA00022824"/>
    </source>
</evidence>
<evidence type="ECO:0000313" key="18">
    <source>
        <dbReference type="Proteomes" id="UP001152759"/>
    </source>
</evidence>
<keyword evidence="7" id="KW-0325">Glycoprotein</keyword>
<dbReference type="GO" id="GO:0090599">
    <property type="term" value="F:alpha-glucosidase activity"/>
    <property type="evidence" value="ECO:0007669"/>
    <property type="project" value="TreeGrafter"/>
</dbReference>
<reference evidence="17" key="1">
    <citation type="submission" date="2021-12" db="EMBL/GenBank/DDBJ databases">
        <authorList>
            <person name="King R."/>
        </authorList>
    </citation>
    <scope>NUCLEOTIDE SEQUENCE</scope>
</reference>
<accession>A0A9N9ZWV3</accession>
<dbReference type="Gene3D" id="3.20.20.80">
    <property type="entry name" value="Glycosidases"/>
    <property type="match status" value="2"/>
</dbReference>
<evidence type="ECO:0000256" key="7">
    <source>
        <dbReference type="ARBA" id="ARBA00023180"/>
    </source>
</evidence>
<keyword evidence="4 12" id="KW-0732">Signal</keyword>
<feature type="domain" description="DUF5110" evidence="15">
    <location>
        <begin position="804"/>
        <end position="845"/>
    </location>
</feature>
<dbReference type="PANTHER" id="PTHR22762">
    <property type="entry name" value="ALPHA-GLUCOSIDASE"/>
    <property type="match status" value="1"/>
</dbReference>
<keyword evidence="18" id="KW-1185">Reference proteome</keyword>
<gene>
    <name evidence="17" type="ORF">BEMITA_LOCUS746</name>
</gene>
<evidence type="ECO:0000256" key="2">
    <source>
        <dbReference type="ARBA" id="ARBA00004833"/>
    </source>
</evidence>
<evidence type="ECO:0000256" key="4">
    <source>
        <dbReference type="ARBA" id="ARBA00022729"/>
    </source>
</evidence>
<comment type="similarity">
    <text evidence="3 10">Belongs to the glycosyl hydrolase 31 family.</text>
</comment>
<dbReference type="Gene3D" id="2.60.40.1180">
    <property type="entry name" value="Golgi alpha-mannosidase II"/>
    <property type="match status" value="2"/>
</dbReference>
<keyword evidence="5 10" id="KW-0378">Hydrolase</keyword>
<dbReference type="InterPro" id="IPR017853">
    <property type="entry name" value="GH"/>
</dbReference>
<dbReference type="Gene3D" id="2.60.40.1760">
    <property type="entry name" value="glycosyl hydrolase (family 31)"/>
    <property type="match status" value="1"/>
</dbReference>
<protein>
    <recommendedName>
        <fullName evidence="9">Glucosidase II subunit alpha</fullName>
    </recommendedName>
</protein>
<dbReference type="GO" id="GO:0030246">
    <property type="term" value="F:carbohydrate binding"/>
    <property type="evidence" value="ECO:0007669"/>
    <property type="project" value="InterPro"/>
</dbReference>
<dbReference type="Pfam" id="PF21365">
    <property type="entry name" value="Glyco_hydro_31_3rd"/>
    <property type="match status" value="1"/>
</dbReference>
<dbReference type="Pfam" id="PF01055">
    <property type="entry name" value="Glyco_hydro_31_2nd"/>
    <property type="match status" value="1"/>
</dbReference>
<dbReference type="InterPro" id="IPR033403">
    <property type="entry name" value="DUF5110"/>
</dbReference>
<dbReference type="InterPro" id="IPR011013">
    <property type="entry name" value="Gal_mutarotase_sf_dom"/>
</dbReference>
<keyword evidence="6" id="KW-0256">Endoplasmic reticulum</keyword>
<dbReference type="GO" id="GO:0005783">
    <property type="term" value="C:endoplasmic reticulum"/>
    <property type="evidence" value="ECO:0007669"/>
    <property type="project" value="UniProtKB-SubCell"/>
</dbReference>
<dbReference type="InterPro" id="IPR030458">
    <property type="entry name" value="Glyco_hydro_31_AS"/>
</dbReference>
<name>A0A9N9ZWV3_BEMTA</name>
<dbReference type="GO" id="GO:0006491">
    <property type="term" value="P:N-glycan processing"/>
    <property type="evidence" value="ECO:0007669"/>
    <property type="project" value="TreeGrafter"/>
</dbReference>
<dbReference type="InterPro" id="IPR013780">
    <property type="entry name" value="Glyco_hydro_b"/>
</dbReference>
<dbReference type="CDD" id="cd06603">
    <property type="entry name" value="GH31_GANC_GANAB_alpha"/>
    <property type="match status" value="1"/>
</dbReference>
<keyword evidence="8 10" id="KW-0326">Glycosidase</keyword>
<evidence type="ECO:0000256" key="3">
    <source>
        <dbReference type="ARBA" id="ARBA00007806"/>
    </source>
</evidence>
<dbReference type="FunFam" id="3.20.20.80:FF:000039">
    <property type="entry name" value="Glucosidase, alpha neutral C"/>
    <property type="match status" value="1"/>
</dbReference>